<protein>
    <recommendedName>
        <fullName evidence="3">Lipocalin-like domain-containing protein</fullName>
    </recommendedName>
</protein>
<dbReference type="EMBL" id="LWBO01000002">
    <property type="protein sequence ID" value="OQP54140.1"/>
    <property type="molecule type" value="Genomic_DNA"/>
</dbReference>
<evidence type="ECO:0000313" key="1">
    <source>
        <dbReference type="EMBL" id="OQP54140.1"/>
    </source>
</evidence>
<name>A0ABX3P3B3_9BACT</name>
<keyword evidence="2" id="KW-1185">Reference proteome</keyword>
<proteinExistence type="predicted"/>
<dbReference type="RefSeq" id="WP_014216544.1">
    <property type="nucleotide sequence ID" value="NZ_LWBO01000002.1"/>
</dbReference>
<gene>
    <name evidence="1" type="ORF">A4D02_20900</name>
</gene>
<accession>A0ABX3P3B3</accession>
<reference evidence="1 2" key="1">
    <citation type="submission" date="2016-04" db="EMBL/GenBank/DDBJ databases">
        <authorList>
            <person name="Chen L."/>
            <person name="Zhuang W."/>
            <person name="Wang G."/>
        </authorList>
    </citation>
    <scope>NUCLEOTIDE SEQUENCE [LARGE SCALE GENOMIC DNA]</scope>
    <source>
        <strain evidence="2">GR20</strain>
    </source>
</reference>
<organism evidence="1 2">
    <name type="scientific">Niastella koreensis</name>
    <dbReference type="NCBI Taxonomy" id="354356"/>
    <lineage>
        <taxon>Bacteria</taxon>
        <taxon>Pseudomonadati</taxon>
        <taxon>Bacteroidota</taxon>
        <taxon>Chitinophagia</taxon>
        <taxon>Chitinophagales</taxon>
        <taxon>Chitinophagaceae</taxon>
        <taxon>Niastella</taxon>
    </lineage>
</organism>
<evidence type="ECO:0008006" key="3">
    <source>
        <dbReference type="Google" id="ProtNLM"/>
    </source>
</evidence>
<sequence>MLQALFFSYIYAISIREKPPVKGFPSQTIARKYRASLLQRTCFINQNLGYFMMHNVAYCVNGKRPLTPIACMALLTLFMAACKKNNDTGVTLKLMNRWSLVQINDTTYVPNTAPAFSKYDGAGDDYLDFRKDGKLYSSVMKALDTAQYIYSEANLKLNVRDFQYKIVYLTDNSMVLWDPHFSSGSTTYISHKVTLRR</sequence>
<comment type="caution">
    <text evidence="1">The sequence shown here is derived from an EMBL/GenBank/DDBJ whole genome shotgun (WGS) entry which is preliminary data.</text>
</comment>
<evidence type="ECO:0000313" key="2">
    <source>
        <dbReference type="Proteomes" id="UP000192277"/>
    </source>
</evidence>
<dbReference type="Proteomes" id="UP000192277">
    <property type="component" value="Unassembled WGS sequence"/>
</dbReference>